<sequence>MSPTTPAISGVLPQIMLLLSISSQTAQMKINQAFALELLEGYYSARKLVSPFLFGKVITVMVSLSATEEAGGKTLDLPIELGPHSALGGFIEQILSHRGISNTSERRRHESADCSLPLRLLLKVSLWKFERLIVILNCSFSPTYRYIPDSTQKSPAVTLALQRDFGHRCFPLEVSWER</sequence>
<protein>
    <submittedName>
        <fullName evidence="2">Reducing polyketide synthase hmp8</fullName>
    </submittedName>
</protein>
<gene>
    <name evidence="2" type="ORF">GCG54_00015402</name>
</gene>
<keyword evidence="3" id="KW-1185">Reference proteome</keyword>
<feature type="signal peptide" evidence="1">
    <location>
        <begin position="1"/>
        <end position="27"/>
    </location>
</feature>
<evidence type="ECO:0000313" key="2">
    <source>
        <dbReference type="EMBL" id="KAF3805843.1"/>
    </source>
</evidence>
<keyword evidence="1" id="KW-0732">Signal</keyword>
<comment type="caution">
    <text evidence="2">The sequence shown here is derived from an EMBL/GenBank/DDBJ whole genome shotgun (WGS) entry which is preliminary data.</text>
</comment>
<dbReference type="GeneID" id="69022505"/>
<dbReference type="Gene3D" id="3.40.366.10">
    <property type="entry name" value="Malonyl-Coenzyme A Acyl Carrier Protein, domain 2"/>
    <property type="match status" value="1"/>
</dbReference>
<name>A0A8H4CKU2_COLGL</name>
<organism evidence="2 3">
    <name type="scientific">Colletotrichum gloeosporioides</name>
    <name type="common">Anthracnose fungus</name>
    <name type="synonym">Glomerella cingulata</name>
    <dbReference type="NCBI Taxonomy" id="474922"/>
    <lineage>
        <taxon>Eukaryota</taxon>
        <taxon>Fungi</taxon>
        <taxon>Dikarya</taxon>
        <taxon>Ascomycota</taxon>
        <taxon>Pezizomycotina</taxon>
        <taxon>Sordariomycetes</taxon>
        <taxon>Hypocreomycetidae</taxon>
        <taxon>Glomerellales</taxon>
        <taxon>Glomerellaceae</taxon>
        <taxon>Colletotrichum</taxon>
        <taxon>Colletotrichum gloeosporioides species complex</taxon>
    </lineage>
</organism>
<proteinExistence type="predicted"/>
<dbReference type="AlphaFoldDB" id="A0A8H4CKU2"/>
<dbReference type="InterPro" id="IPR001227">
    <property type="entry name" value="Ac_transferase_dom_sf"/>
</dbReference>
<dbReference type="GO" id="GO:0016740">
    <property type="term" value="F:transferase activity"/>
    <property type="evidence" value="ECO:0007669"/>
    <property type="project" value="InterPro"/>
</dbReference>
<evidence type="ECO:0000256" key="1">
    <source>
        <dbReference type="SAM" id="SignalP"/>
    </source>
</evidence>
<dbReference type="Proteomes" id="UP000613401">
    <property type="component" value="Unassembled WGS sequence"/>
</dbReference>
<evidence type="ECO:0000313" key="3">
    <source>
        <dbReference type="Proteomes" id="UP000613401"/>
    </source>
</evidence>
<dbReference type="RefSeq" id="XP_045265002.1">
    <property type="nucleotide sequence ID" value="XM_045415188.1"/>
</dbReference>
<feature type="chain" id="PRO_5034586678" evidence="1">
    <location>
        <begin position="28"/>
        <end position="178"/>
    </location>
</feature>
<accession>A0A8H4CKU2</accession>
<reference evidence="2" key="2">
    <citation type="submission" date="2020-03" db="EMBL/GenBank/DDBJ databases">
        <authorList>
            <person name="Fu F.-F."/>
            <person name="Chen J."/>
        </authorList>
    </citation>
    <scope>NUCLEOTIDE SEQUENCE</scope>
    <source>
        <strain evidence="2">Lc1</strain>
    </source>
</reference>
<dbReference type="EMBL" id="WVTB01000039">
    <property type="protein sequence ID" value="KAF3805843.1"/>
    <property type="molecule type" value="Genomic_DNA"/>
</dbReference>
<reference evidence="2" key="1">
    <citation type="journal article" date="2020" name="Phytopathology">
        <title>Genome sequence and comparative analysis of Colletotrichum gloeosporioides isolated from Liriodendron leaves.</title>
        <authorList>
            <person name="Fu F.F."/>
            <person name="Hao Z."/>
            <person name="Wang P."/>
            <person name="Lu Y."/>
            <person name="Xue L.J."/>
            <person name="Wei G."/>
            <person name="Tian Y."/>
            <person name="Baishi H."/>
            <person name="Xu H."/>
            <person name="Shi J."/>
            <person name="Cheng T."/>
            <person name="Wang G."/>
            <person name="Yi Y."/>
            <person name="Chen J."/>
        </authorList>
    </citation>
    <scope>NUCLEOTIDE SEQUENCE</scope>
    <source>
        <strain evidence="2">Lc1</strain>
    </source>
</reference>